<dbReference type="HOGENOM" id="CLU_097532_0_0_11"/>
<gene>
    <name evidence="1" type="ORF">BN973_00370</name>
</gene>
<sequence>MPWKSLSQNMSEGIEDRPSTDLLSAVRQFRDIAMRWHTEAPDDAAVRDSIAAKTLHLHALNFALWHHEDAVRRPGADDPEVARRKRCIDDVNARRNGAIEDIDASLLDCIDLNPNAPLHTETPGTIVDRLSVLALRIAHTNNGDQPDARRPVLDEQYEDLFGGLEQLLARMQAGGARFKLYRQFKSSAQRSYCDLFEDRGA</sequence>
<name>A0A024JRM9_9MYCO</name>
<dbReference type="EMBL" id="HG964446">
    <property type="protein sequence ID" value="CDO86032.1"/>
    <property type="molecule type" value="Genomic_DNA"/>
</dbReference>
<dbReference type="OrthoDB" id="3352146at2"/>
<reference evidence="1" key="1">
    <citation type="journal article" date="2014" name="Genome Announc.">
        <title>Draft Genome Sequence of Mycobacterium triplex DSM 44626.</title>
        <authorList>
            <person name="Sassi M."/>
            <person name="Croce O."/>
            <person name="Robert C."/>
            <person name="Raoult D."/>
            <person name="Drancourt M."/>
        </authorList>
    </citation>
    <scope>NUCLEOTIDE SEQUENCE [LARGE SCALE GENOMIC DNA]</scope>
    <source>
        <strain evidence="1">DSM 44626</strain>
    </source>
</reference>
<evidence type="ECO:0008006" key="2">
    <source>
        <dbReference type="Google" id="ProtNLM"/>
    </source>
</evidence>
<accession>A0A024JRM9</accession>
<dbReference type="eggNOG" id="COG0463">
    <property type="taxonomic scope" value="Bacteria"/>
</dbReference>
<proteinExistence type="predicted"/>
<dbReference type="RefSeq" id="WP_084163263.1">
    <property type="nucleotide sequence ID" value="NZ_HG964446.1"/>
</dbReference>
<dbReference type="InterPro" id="IPR025350">
    <property type="entry name" value="DUF4254"/>
</dbReference>
<evidence type="ECO:0000313" key="1">
    <source>
        <dbReference type="EMBL" id="CDO86032.1"/>
    </source>
</evidence>
<reference evidence="1" key="2">
    <citation type="submission" date="2014-04" db="EMBL/GenBank/DDBJ databases">
        <authorList>
            <person name="Xu Y.W."/>
            <person name="Yang Q."/>
        </authorList>
    </citation>
    <scope>NUCLEOTIDE SEQUENCE</scope>
    <source>
        <strain evidence="1">DSM 44626</strain>
    </source>
</reference>
<dbReference type="Proteomes" id="UP000028880">
    <property type="component" value="Unassembled WGS sequence"/>
</dbReference>
<dbReference type="AlphaFoldDB" id="A0A024JRM9"/>
<dbReference type="STRING" id="47839.BN973_00370"/>
<protein>
    <recommendedName>
        <fullName evidence="2">DUF4254 domain-containing protein</fullName>
    </recommendedName>
</protein>
<organism evidence="1">
    <name type="scientific">Mycobacterium triplex</name>
    <dbReference type="NCBI Taxonomy" id="47839"/>
    <lineage>
        <taxon>Bacteria</taxon>
        <taxon>Bacillati</taxon>
        <taxon>Actinomycetota</taxon>
        <taxon>Actinomycetes</taxon>
        <taxon>Mycobacteriales</taxon>
        <taxon>Mycobacteriaceae</taxon>
        <taxon>Mycobacterium</taxon>
        <taxon>Mycobacterium simiae complex</taxon>
    </lineage>
</organism>
<dbReference type="Pfam" id="PF14063">
    <property type="entry name" value="DUF4254"/>
    <property type="match status" value="1"/>
</dbReference>